<evidence type="ECO:0000313" key="1">
    <source>
        <dbReference type="EMBL" id="KAF8471394.1"/>
    </source>
</evidence>
<accession>A0A9P5JZR8</accession>
<protein>
    <submittedName>
        <fullName evidence="1">Uncharacterized protein</fullName>
    </submittedName>
</protein>
<dbReference type="AlphaFoldDB" id="A0A9P5JZR8"/>
<reference evidence="1" key="1">
    <citation type="submission" date="2019-10" db="EMBL/GenBank/DDBJ databases">
        <authorList>
            <consortium name="DOE Joint Genome Institute"/>
            <person name="Kuo A."/>
            <person name="Miyauchi S."/>
            <person name="Kiss E."/>
            <person name="Drula E."/>
            <person name="Kohler A."/>
            <person name="Sanchez-Garcia M."/>
            <person name="Andreopoulos B."/>
            <person name="Barry K.W."/>
            <person name="Bonito G."/>
            <person name="Buee M."/>
            <person name="Carver A."/>
            <person name="Chen C."/>
            <person name="Cichocki N."/>
            <person name="Clum A."/>
            <person name="Culley D."/>
            <person name="Crous P.W."/>
            <person name="Fauchery L."/>
            <person name="Girlanda M."/>
            <person name="Hayes R."/>
            <person name="Keri Z."/>
            <person name="LaButti K."/>
            <person name="Lipzen A."/>
            <person name="Lombard V."/>
            <person name="Magnuson J."/>
            <person name="Maillard F."/>
            <person name="Morin E."/>
            <person name="Murat C."/>
            <person name="Nolan M."/>
            <person name="Ohm R."/>
            <person name="Pangilinan J."/>
            <person name="Pereira M."/>
            <person name="Perotto S."/>
            <person name="Peter M."/>
            <person name="Riley R."/>
            <person name="Sitrit Y."/>
            <person name="Stielow B."/>
            <person name="Szollosi G."/>
            <person name="Zifcakova L."/>
            <person name="Stursova M."/>
            <person name="Spatafora J.W."/>
            <person name="Tedersoo L."/>
            <person name="Vaario L.-M."/>
            <person name="Yamada A."/>
            <person name="Yan M."/>
            <person name="Wang P."/>
            <person name="Xu J."/>
            <person name="Bruns T."/>
            <person name="Baldrian P."/>
            <person name="Vilgalys R."/>
            <person name="Henrissat B."/>
            <person name="Grigoriev I.V."/>
            <person name="Hibbett D."/>
            <person name="Nagy L.G."/>
            <person name="Martin F.M."/>
        </authorList>
    </citation>
    <scope>NUCLEOTIDE SEQUENCE</scope>
    <source>
        <strain evidence="1">Prilba</strain>
    </source>
</reference>
<evidence type="ECO:0000313" key="2">
    <source>
        <dbReference type="Proteomes" id="UP000759537"/>
    </source>
</evidence>
<keyword evidence="2" id="KW-1185">Reference proteome</keyword>
<name>A0A9P5JZR8_9AGAM</name>
<dbReference type="Proteomes" id="UP000759537">
    <property type="component" value="Unassembled WGS sequence"/>
</dbReference>
<proteinExistence type="predicted"/>
<sequence>MHTLNYLRPRRLEEHGNQQASVARDLLKIHGAGLSPSNRDTVEGLLDHAEDFRQVLRGKKCLLARIRLARRYDKKASKARGKIEIHQQTISFVMLVGVVRLQRDAPSGSWQSHWTLTVPLQYMHRYRYVPYEVDPNPFYGDTG</sequence>
<reference evidence="1" key="2">
    <citation type="journal article" date="2020" name="Nat. Commun.">
        <title>Large-scale genome sequencing of mycorrhizal fungi provides insights into the early evolution of symbiotic traits.</title>
        <authorList>
            <person name="Miyauchi S."/>
            <person name="Kiss E."/>
            <person name="Kuo A."/>
            <person name="Drula E."/>
            <person name="Kohler A."/>
            <person name="Sanchez-Garcia M."/>
            <person name="Morin E."/>
            <person name="Andreopoulos B."/>
            <person name="Barry K.W."/>
            <person name="Bonito G."/>
            <person name="Buee M."/>
            <person name="Carver A."/>
            <person name="Chen C."/>
            <person name="Cichocki N."/>
            <person name="Clum A."/>
            <person name="Culley D."/>
            <person name="Crous P.W."/>
            <person name="Fauchery L."/>
            <person name="Girlanda M."/>
            <person name="Hayes R.D."/>
            <person name="Keri Z."/>
            <person name="LaButti K."/>
            <person name="Lipzen A."/>
            <person name="Lombard V."/>
            <person name="Magnuson J."/>
            <person name="Maillard F."/>
            <person name="Murat C."/>
            <person name="Nolan M."/>
            <person name="Ohm R.A."/>
            <person name="Pangilinan J."/>
            <person name="Pereira M.F."/>
            <person name="Perotto S."/>
            <person name="Peter M."/>
            <person name="Pfister S."/>
            <person name="Riley R."/>
            <person name="Sitrit Y."/>
            <person name="Stielow J.B."/>
            <person name="Szollosi G."/>
            <person name="Zifcakova L."/>
            <person name="Stursova M."/>
            <person name="Spatafora J.W."/>
            <person name="Tedersoo L."/>
            <person name="Vaario L.M."/>
            <person name="Yamada A."/>
            <person name="Yan M."/>
            <person name="Wang P."/>
            <person name="Xu J."/>
            <person name="Bruns T."/>
            <person name="Baldrian P."/>
            <person name="Vilgalys R."/>
            <person name="Dunand C."/>
            <person name="Henrissat B."/>
            <person name="Grigoriev I.V."/>
            <person name="Hibbett D."/>
            <person name="Nagy L.G."/>
            <person name="Martin F.M."/>
        </authorList>
    </citation>
    <scope>NUCLEOTIDE SEQUENCE</scope>
    <source>
        <strain evidence="1">Prilba</strain>
    </source>
</reference>
<gene>
    <name evidence="1" type="ORF">DFH94DRAFT_847369</name>
</gene>
<dbReference type="EMBL" id="WHVB01000023">
    <property type="protein sequence ID" value="KAF8471394.1"/>
    <property type="molecule type" value="Genomic_DNA"/>
</dbReference>
<comment type="caution">
    <text evidence="1">The sequence shown here is derived from an EMBL/GenBank/DDBJ whole genome shotgun (WGS) entry which is preliminary data.</text>
</comment>
<organism evidence="1 2">
    <name type="scientific">Russula ochroleuca</name>
    <dbReference type="NCBI Taxonomy" id="152965"/>
    <lineage>
        <taxon>Eukaryota</taxon>
        <taxon>Fungi</taxon>
        <taxon>Dikarya</taxon>
        <taxon>Basidiomycota</taxon>
        <taxon>Agaricomycotina</taxon>
        <taxon>Agaricomycetes</taxon>
        <taxon>Russulales</taxon>
        <taxon>Russulaceae</taxon>
        <taxon>Russula</taxon>
    </lineage>
</organism>